<evidence type="ECO:0008006" key="11">
    <source>
        <dbReference type="Google" id="ProtNLM"/>
    </source>
</evidence>
<evidence type="ECO:0000256" key="2">
    <source>
        <dbReference type="ARBA" id="ARBA00022448"/>
    </source>
</evidence>
<dbReference type="GO" id="GO:0003333">
    <property type="term" value="P:amino acid transmembrane transport"/>
    <property type="evidence" value="ECO:0007669"/>
    <property type="project" value="InterPro"/>
</dbReference>
<name>A0A2M6WJ08_9BACT</name>
<keyword evidence="6 8" id="KW-1133">Transmembrane helix</keyword>
<feature type="transmembrane region" description="Helical" evidence="8">
    <location>
        <begin position="298"/>
        <end position="315"/>
    </location>
</feature>
<comment type="subcellular location">
    <subcellularLocation>
        <location evidence="1">Cell inner membrane</location>
        <topology evidence="1">Multi-pass membrane protein</topology>
    </subcellularLocation>
</comment>
<dbReference type="InterPro" id="IPR018227">
    <property type="entry name" value="Amino_acid_transport_2"/>
</dbReference>
<dbReference type="AlphaFoldDB" id="A0A2M6WJ08"/>
<keyword evidence="4" id="KW-0997">Cell inner membrane</keyword>
<feature type="transmembrane region" description="Helical" evidence="8">
    <location>
        <begin position="220"/>
        <end position="243"/>
    </location>
</feature>
<dbReference type="Pfam" id="PF03222">
    <property type="entry name" value="Trp_Tyr_perm"/>
    <property type="match status" value="1"/>
</dbReference>
<protein>
    <recommendedName>
        <fullName evidence="11">Amino acid transporter transmembrane domain-containing protein</fullName>
    </recommendedName>
</protein>
<proteinExistence type="predicted"/>
<keyword evidence="7 8" id="KW-0472">Membrane</keyword>
<evidence type="ECO:0000313" key="10">
    <source>
        <dbReference type="Proteomes" id="UP000228635"/>
    </source>
</evidence>
<keyword evidence="2" id="KW-0813">Transport</keyword>
<reference evidence="10" key="1">
    <citation type="submission" date="2017-09" db="EMBL/GenBank/DDBJ databases">
        <title>Depth-based differentiation of microbial function through sediment-hosted aquifers and enrichment of novel symbionts in the deep terrestrial subsurface.</title>
        <authorList>
            <person name="Probst A.J."/>
            <person name="Ladd B."/>
            <person name="Jarett J.K."/>
            <person name="Geller-Mcgrath D.E."/>
            <person name="Sieber C.M.K."/>
            <person name="Emerson J.B."/>
            <person name="Anantharaman K."/>
            <person name="Thomas B.C."/>
            <person name="Malmstrom R."/>
            <person name="Stieglmeier M."/>
            <person name="Klingl A."/>
            <person name="Woyke T."/>
            <person name="Ryan C.M."/>
            <person name="Banfield J.F."/>
        </authorList>
    </citation>
    <scope>NUCLEOTIDE SEQUENCE [LARGE SCALE GENOMIC DNA]</scope>
</reference>
<dbReference type="GO" id="GO:0005886">
    <property type="term" value="C:plasma membrane"/>
    <property type="evidence" value="ECO:0007669"/>
    <property type="project" value="UniProtKB-SubCell"/>
</dbReference>
<keyword evidence="3" id="KW-1003">Cell membrane</keyword>
<keyword evidence="5 8" id="KW-0812">Transmembrane</keyword>
<sequence>MTRPRGFYHGYVLPVSILSGTIIGAGIFSLPFIFQRAGFFLGFIFLLLATVAYILLYLMYADVIIATPGHHDFVGYADRYGGTFLYWVSIFIAVVQMIFVLTAYLVLAGSFFILIGIGESSTFNAVLFWMVGSVLFFINLRRIAFIELIITSAIIAIIALLFILGIQRSAPISFFGAPRSFSFFPLAPILFSLAGRTAIRSVVDYLNPRKGTRFVSHIRRVIVFGTLVPAFVNLVFVIGVLSLTPIITDDAVRGLIGFIPESILIAVGFLGVFSLLSSYGVIGINIGDILRYDLRLPLFMRISIVLGGPLVLYFLGFKNFLVLVSFIGGVFLALEAFVIMYLWFKARSKTNTIFPYRKGVAVGFIFLIFSIAFIAELSVLF</sequence>
<feature type="transmembrane region" description="Helical" evidence="8">
    <location>
        <begin position="356"/>
        <end position="375"/>
    </location>
</feature>
<evidence type="ECO:0000256" key="5">
    <source>
        <dbReference type="ARBA" id="ARBA00022692"/>
    </source>
</evidence>
<accession>A0A2M6WJ08</accession>
<comment type="caution">
    <text evidence="9">The sequence shown here is derived from an EMBL/GenBank/DDBJ whole genome shotgun (WGS) entry which is preliminary data.</text>
</comment>
<dbReference type="EMBL" id="PFBA01000012">
    <property type="protein sequence ID" value="PIT92743.1"/>
    <property type="molecule type" value="Genomic_DNA"/>
</dbReference>
<evidence type="ECO:0000256" key="6">
    <source>
        <dbReference type="ARBA" id="ARBA00022989"/>
    </source>
</evidence>
<evidence type="ECO:0000313" key="9">
    <source>
        <dbReference type="EMBL" id="PIT92743.1"/>
    </source>
</evidence>
<dbReference type="Proteomes" id="UP000228635">
    <property type="component" value="Unassembled WGS sequence"/>
</dbReference>
<evidence type="ECO:0000256" key="8">
    <source>
        <dbReference type="SAM" id="Phobius"/>
    </source>
</evidence>
<feature type="transmembrane region" description="Helical" evidence="8">
    <location>
        <begin position="84"/>
        <end position="115"/>
    </location>
</feature>
<feature type="transmembrane region" description="Helical" evidence="8">
    <location>
        <begin position="40"/>
        <end position="63"/>
    </location>
</feature>
<evidence type="ECO:0000256" key="1">
    <source>
        <dbReference type="ARBA" id="ARBA00004429"/>
    </source>
</evidence>
<evidence type="ECO:0000256" key="7">
    <source>
        <dbReference type="ARBA" id="ARBA00023136"/>
    </source>
</evidence>
<feature type="transmembrane region" description="Helical" evidence="8">
    <location>
        <begin position="263"/>
        <end position="286"/>
    </location>
</feature>
<evidence type="ECO:0000256" key="3">
    <source>
        <dbReference type="ARBA" id="ARBA00022475"/>
    </source>
</evidence>
<feature type="transmembrane region" description="Helical" evidence="8">
    <location>
        <begin position="121"/>
        <end position="138"/>
    </location>
</feature>
<gene>
    <name evidence="9" type="ORF">COU08_01085</name>
</gene>
<feature type="transmembrane region" description="Helical" evidence="8">
    <location>
        <begin position="321"/>
        <end position="344"/>
    </location>
</feature>
<organism evidence="9 10">
    <name type="scientific">Candidatus Harrisonbacteria bacterium CG10_big_fil_rev_8_21_14_0_10_42_17</name>
    <dbReference type="NCBI Taxonomy" id="1974584"/>
    <lineage>
        <taxon>Bacteria</taxon>
        <taxon>Candidatus Harrisoniibacteriota</taxon>
    </lineage>
</organism>
<evidence type="ECO:0000256" key="4">
    <source>
        <dbReference type="ARBA" id="ARBA00022519"/>
    </source>
</evidence>
<feature type="transmembrane region" description="Helical" evidence="8">
    <location>
        <begin position="181"/>
        <end position="199"/>
    </location>
</feature>
<feature type="transmembrane region" description="Helical" evidence="8">
    <location>
        <begin position="12"/>
        <end position="34"/>
    </location>
</feature>
<feature type="transmembrane region" description="Helical" evidence="8">
    <location>
        <begin position="145"/>
        <end position="166"/>
    </location>
</feature>